<name>A0A4R1BF36_9PROT</name>
<comment type="caution">
    <text evidence="5">The sequence shown here is derived from an EMBL/GenBank/DDBJ whole genome shotgun (WGS) entry which is preliminary data.</text>
</comment>
<dbReference type="PRINTS" id="PR01607">
    <property type="entry name" value="APYRASEFAMLY"/>
</dbReference>
<evidence type="ECO:0000313" key="5">
    <source>
        <dbReference type="EMBL" id="TCJ15761.1"/>
    </source>
</evidence>
<sequence>MSMSRREFLQVLAAAAASGLVLDSRAVLAGTLPAGYYDAPPAGNVSFMHITDTHAQLLPIWFREPNVNLGVGSMAGKVPHLVGTHFLKHYGLKPGTADAHAFTYLDFQTAAKTYGKVGGFAHLKTLVDQVRASRPGCLLLDGGDTWQGSATALWTNAQDMVDACIALGVDVMTPHWEATYGADRVQEIVNNDFKKAGLDFVAQNIVTNDFGDQVFKPYTLREINGVTVAVVGQAFPYTPVANPRYMVPDWSYGIRDDSMQKWVDEARAKGAKVVVVLSHNGMDVDLKMASRVNGVDAIFGGHTHDGVYQPVPVKTPDGGTCLVTNAGSNGKFLGVMDFEVKDGKVKGWKYRLLPVFANFLAADAKMDALIQKIRAPYESKLNEVLAVSDDFLYRRGNFNGTWDQLILDAIMAVKGADAGFSPGFRWGTTILPGESITMEKLMDQTAITYPQSTLTPMKGTMIKNIMEDVCDNLFNPDPYYQQGGDMVRVGGIHYTVDPTKTIGHRISDMTLNGKPVDPDKTYKVAGWAPVAEGAQGAPVWEVVAEYLRDKKVIKGLKLNQPKVVGIPKNNPGIVL</sequence>
<dbReference type="GO" id="GO:0016787">
    <property type="term" value="F:hydrolase activity"/>
    <property type="evidence" value="ECO:0007669"/>
    <property type="project" value="UniProtKB-KW"/>
</dbReference>
<comment type="similarity">
    <text evidence="2">Belongs to the 5'-nucleotidase family.</text>
</comment>
<dbReference type="PANTHER" id="PTHR11575:SF42">
    <property type="entry name" value="SULFUR OXIDATION PROTEIN SOXB"/>
    <property type="match status" value="1"/>
</dbReference>
<evidence type="ECO:0000259" key="4">
    <source>
        <dbReference type="Pfam" id="PF02872"/>
    </source>
</evidence>
<dbReference type="InterPro" id="IPR041829">
    <property type="entry name" value="SoxB_N"/>
</dbReference>
<dbReference type="GO" id="GO:0030288">
    <property type="term" value="C:outer membrane-bounded periplasmic space"/>
    <property type="evidence" value="ECO:0007669"/>
    <property type="project" value="TreeGrafter"/>
</dbReference>
<dbReference type="Pfam" id="PF00149">
    <property type="entry name" value="Metallophos"/>
    <property type="match status" value="1"/>
</dbReference>
<reference evidence="5 6" key="1">
    <citation type="submission" date="2019-03" db="EMBL/GenBank/DDBJ databases">
        <title>Genome sequence of Thiobacillaceae bacterium LSR1, a sulfur-oxidizing bacterium isolated from freshwater sediment.</title>
        <authorList>
            <person name="Li S."/>
        </authorList>
    </citation>
    <scope>NUCLEOTIDE SEQUENCE [LARGE SCALE GENOMIC DNA]</scope>
    <source>
        <strain evidence="5 6">LSR1</strain>
    </source>
</reference>
<dbReference type="Pfam" id="PF02872">
    <property type="entry name" value="5_nucleotid_C"/>
    <property type="match status" value="1"/>
</dbReference>
<dbReference type="InterPro" id="IPR006311">
    <property type="entry name" value="TAT_signal"/>
</dbReference>
<dbReference type="CDD" id="cd07411">
    <property type="entry name" value="MPP_SoxB_N"/>
    <property type="match status" value="1"/>
</dbReference>
<dbReference type="EMBL" id="SJZB01000022">
    <property type="protein sequence ID" value="TCJ15761.1"/>
    <property type="molecule type" value="Genomic_DNA"/>
</dbReference>
<dbReference type="InterPro" id="IPR029052">
    <property type="entry name" value="Metallo-depent_PP-like"/>
</dbReference>
<feature type="signal peptide" evidence="2">
    <location>
        <begin position="1"/>
        <end position="29"/>
    </location>
</feature>
<dbReference type="InterPro" id="IPR036907">
    <property type="entry name" value="5'-Nucleotdase_C_sf"/>
</dbReference>
<evidence type="ECO:0000256" key="1">
    <source>
        <dbReference type="ARBA" id="ARBA00022729"/>
    </source>
</evidence>
<gene>
    <name evidence="5" type="primary">soxB</name>
    <name evidence="5" type="ORF">EZJ19_05950</name>
</gene>
<dbReference type="SUPFAM" id="SSF55816">
    <property type="entry name" value="5'-nucleotidase (syn. UDP-sugar hydrolase), C-terminal domain"/>
    <property type="match status" value="1"/>
</dbReference>
<dbReference type="InterPro" id="IPR030998">
    <property type="entry name" value="Thiosulf_SoxB"/>
</dbReference>
<dbReference type="PANTHER" id="PTHR11575">
    <property type="entry name" value="5'-NUCLEOTIDASE-RELATED"/>
    <property type="match status" value="1"/>
</dbReference>
<dbReference type="InterPro" id="IPR008334">
    <property type="entry name" value="5'-Nucleotdase_C"/>
</dbReference>
<dbReference type="RefSeq" id="WP_131445497.1">
    <property type="nucleotide sequence ID" value="NZ_SJZB01000022.1"/>
</dbReference>
<keyword evidence="1 2" id="KW-0732">Signal</keyword>
<feature type="chain" id="PRO_5020901798" evidence="2">
    <location>
        <begin position="30"/>
        <end position="575"/>
    </location>
</feature>
<accession>A0A4R1BF36</accession>
<keyword evidence="2 5" id="KW-0378">Hydrolase</keyword>
<proteinExistence type="inferred from homology"/>
<evidence type="ECO:0000256" key="2">
    <source>
        <dbReference type="RuleBase" id="RU362119"/>
    </source>
</evidence>
<dbReference type="Gene3D" id="6.10.140.570">
    <property type="match status" value="1"/>
</dbReference>
<evidence type="ECO:0000313" key="6">
    <source>
        <dbReference type="Proteomes" id="UP000295443"/>
    </source>
</evidence>
<keyword evidence="6" id="KW-1185">Reference proteome</keyword>
<dbReference type="InterPro" id="IPR006179">
    <property type="entry name" value="5_nucleotidase/apyrase"/>
</dbReference>
<dbReference type="GO" id="GO:0000166">
    <property type="term" value="F:nucleotide binding"/>
    <property type="evidence" value="ECO:0007669"/>
    <property type="project" value="UniProtKB-KW"/>
</dbReference>
<dbReference type="AlphaFoldDB" id="A0A4R1BF36"/>
<dbReference type="Gene3D" id="3.90.780.10">
    <property type="entry name" value="5'-Nucleotidase, C-terminal domain"/>
    <property type="match status" value="1"/>
</dbReference>
<dbReference type="OrthoDB" id="9803927at2"/>
<evidence type="ECO:0000259" key="3">
    <source>
        <dbReference type="Pfam" id="PF00149"/>
    </source>
</evidence>
<organism evidence="5 6">
    <name type="scientific">Parasulfuritortus cantonensis</name>
    <dbReference type="NCBI Taxonomy" id="2528202"/>
    <lineage>
        <taxon>Bacteria</taxon>
        <taxon>Pseudomonadati</taxon>
        <taxon>Pseudomonadota</taxon>
        <taxon>Betaproteobacteria</taxon>
        <taxon>Nitrosomonadales</taxon>
        <taxon>Thiobacillaceae</taxon>
        <taxon>Parasulfuritortus</taxon>
    </lineage>
</organism>
<dbReference type="GO" id="GO:0009166">
    <property type="term" value="P:nucleotide catabolic process"/>
    <property type="evidence" value="ECO:0007669"/>
    <property type="project" value="InterPro"/>
</dbReference>
<dbReference type="NCBIfam" id="TIGR04486">
    <property type="entry name" value="thiosulf_SoxB"/>
    <property type="match status" value="1"/>
</dbReference>
<dbReference type="Proteomes" id="UP000295443">
    <property type="component" value="Unassembled WGS sequence"/>
</dbReference>
<dbReference type="Gene3D" id="3.60.21.10">
    <property type="match status" value="1"/>
</dbReference>
<feature type="domain" description="5'-Nucleotidase C-terminal" evidence="4">
    <location>
        <begin position="402"/>
        <end position="539"/>
    </location>
</feature>
<dbReference type="SUPFAM" id="SSF56300">
    <property type="entry name" value="Metallo-dependent phosphatases"/>
    <property type="match status" value="1"/>
</dbReference>
<dbReference type="PROSITE" id="PS51318">
    <property type="entry name" value="TAT"/>
    <property type="match status" value="1"/>
</dbReference>
<keyword evidence="2" id="KW-0547">Nucleotide-binding</keyword>
<dbReference type="InterPro" id="IPR004843">
    <property type="entry name" value="Calcineurin-like_PHP"/>
</dbReference>
<feature type="domain" description="Calcineurin-like phosphoesterase" evidence="3">
    <location>
        <begin position="47"/>
        <end position="305"/>
    </location>
</feature>
<protein>
    <submittedName>
        <fullName evidence="5">Thiosulfohydrolase SoxB</fullName>
    </submittedName>
</protein>